<reference evidence="2" key="1">
    <citation type="submission" date="2017-09" db="EMBL/GenBank/DDBJ databases">
        <title>Depth-based differentiation of microbial function through sediment-hosted aquifers and enrichment of novel symbionts in the deep terrestrial subsurface.</title>
        <authorList>
            <person name="Probst A.J."/>
            <person name="Ladd B."/>
            <person name="Jarett J.K."/>
            <person name="Geller-Mcgrath D.E."/>
            <person name="Sieber C.M.K."/>
            <person name="Emerson J.B."/>
            <person name="Anantharaman K."/>
            <person name="Thomas B.C."/>
            <person name="Malmstrom R."/>
            <person name="Stieglmeier M."/>
            <person name="Klingl A."/>
            <person name="Woyke T."/>
            <person name="Ryan C.M."/>
            <person name="Banfield J.F."/>
        </authorList>
    </citation>
    <scope>NUCLEOTIDE SEQUENCE [LARGE SCALE GENOMIC DNA]</scope>
</reference>
<dbReference type="EMBL" id="PEYW01000031">
    <property type="protein sequence ID" value="PIS20734.1"/>
    <property type="molecule type" value="Genomic_DNA"/>
</dbReference>
<organism evidence="1 2">
    <name type="scientific">candidate division WWE3 bacterium CG08_land_8_20_14_0_20_43_13</name>
    <dbReference type="NCBI Taxonomy" id="1975087"/>
    <lineage>
        <taxon>Bacteria</taxon>
        <taxon>Katanobacteria</taxon>
    </lineage>
</organism>
<evidence type="ECO:0000313" key="2">
    <source>
        <dbReference type="Proteomes" id="UP000231414"/>
    </source>
</evidence>
<sequence length="120" mass="13045">MDKAMVIDAVLRVEKHTGELCLIICRPFSGYGEIIVPPIYGEGLLDDNGRYIEVRHLESNGWGNDLGIGAGALIAAINAALQERRNCTSVVHQTEPWCCNPYSNTPAATTTIVNGLEVFD</sequence>
<comment type="caution">
    <text evidence="1">The sequence shown here is derived from an EMBL/GenBank/DDBJ whole genome shotgun (WGS) entry which is preliminary data.</text>
</comment>
<proteinExistence type="predicted"/>
<gene>
    <name evidence="1" type="ORF">COT52_02200</name>
</gene>
<evidence type="ECO:0000313" key="1">
    <source>
        <dbReference type="EMBL" id="PIS20734.1"/>
    </source>
</evidence>
<dbReference type="Proteomes" id="UP000231414">
    <property type="component" value="Unassembled WGS sequence"/>
</dbReference>
<accession>A0A2H0X740</accession>
<name>A0A2H0X740_UNCKA</name>
<protein>
    <submittedName>
        <fullName evidence="1">Uncharacterized protein</fullName>
    </submittedName>
</protein>
<dbReference type="AlphaFoldDB" id="A0A2H0X740"/>